<keyword evidence="1 3" id="KW-0808">Transferase</keyword>
<dbReference type="Pfam" id="PF00581">
    <property type="entry name" value="Rhodanese"/>
    <property type="match status" value="2"/>
</dbReference>
<feature type="region of interest" description="Disordered" evidence="4">
    <location>
        <begin position="129"/>
        <end position="148"/>
    </location>
</feature>
<evidence type="ECO:0000313" key="6">
    <source>
        <dbReference type="EMBL" id="QHX41451.1"/>
    </source>
</evidence>
<evidence type="ECO:0000256" key="4">
    <source>
        <dbReference type="SAM" id="MobiDB-lite"/>
    </source>
</evidence>
<evidence type="ECO:0000259" key="5">
    <source>
        <dbReference type="PROSITE" id="PS50206"/>
    </source>
</evidence>
<feature type="domain" description="Rhodanese" evidence="5">
    <location>
        <begin position="20"/>
        <end position="140"/>
    </location>
</feature>
<protein>
    <recommendedName>
        <fullName evidence="3">Sulfurtransferase</fullName>
    </recommendedName>
</protein>
<name>A0A6C0PMX6_HALDU</name>
<evidence type="ECO:0000256" key="2">
    <source>
        <dbReference type="ARBA" id="ARBA00022737"/>
    </source>
</evidence>
<dbReference type="PROSITE" id="PS50206">
    <property type="entry name" value="RHODANESE_3"/>
    <property type="match status" value="2"/>
</dbReference>
<evidence type="ECO:0000256" key="3">
    <source>
        <dbReference type="RuleBase" id="RU000507"/>
    </source>
</evidence>
<dbReference type="InterPro" id="IPR045078">
    <property type="entry name" value="TST/MPST-like"/>
</dbReference>
<keyword evidence="2" id="KW-0677">Repeat</keyword>
<feature type="region of interest" description="Disordered" evidence="4">
    <location>
        <begin position="180"/>
        <end position="200"/>
    </location>
</feature>
<dbReference type="CDD" id="cd01449">
    <property type="entry name" value="TST_Repeat_2"/>
    <property type="match status" value="1"/>
</dbReference>
<keyword evidence="6" id="KW-0670">Pyruvate</keyword>
<dbReference type="PANTHER" id="PTHR11364:SF27">
    <property type="entry name" value="SULFURTRANSFERASE"/>
    <property type="match status" value="1"/>
</dbReference>
<reference evidence="6" key="1">
    <citation type="submission" date="2019-06" db="EMBL/GenBank/DDBJ databases">
        <authorList>
            <person name="Adameyko K."/>
            <person name="Finoshin A."/>
            <person name="Kravchuk O."/>
            <person name="Mikhailov K."/>
            <person name="Gusev O."/>
            <person name="Shagimardanova E."/>
            <person name="Lyupina Y."/>
        </authorList>
    </citation>
    <scope>NUCLEOTIDE SEQUENCE</scope>
</reference>
<dbReference type="GO" id="GO:0005739">
    <property type="term" value="C:mitochondrion"/>
    <property type="evidence" value="ECO:0007669"/>
    <property type="project" value="TreeGrafter"/>
</dbReference>
<organism evidence="6">
    <name type="scientific">Halisarca dujardinii</name>
    <name type="common">Dujardin's slime sponge</name>
    <dbReference type="NCBI Taxonomy" id="2583056"/>
    <lineage>
        <taxon>Eukaryota</taxon>
        <taxon>Metazoa</taxon>
        <taxon>Porifera</taxon>
        <taxon>Demospongiae</taxon>
        <taxon>Verongimorpha</taxon>
        <taxon>Chondrillida</taxon>
        <taxon>Halisarcidae</taxon>
        <taxon>Halisarca</taxon>
    </lineage>
</organism>
<proteinExistence type="evidence at transcript level"/>
<feature type="domain" description="Rhodanese" evidence="5">
    <location>
        <begin position="171"/>
        <end position="286"/>
    </location>
</feature>
<dbReference type="SMART" id="SM00450">
    <property type="entry name" value="RHOD"/>
    <property type="match status" value="2"/>
</dbReference>
<dbReference type="InterPro" id="IPR036873">
    <property type="entry name" value="Rhodanese-like_dom_sf"/>
</dbReference>
<dbReference type="Gene3D" id="3.40.250.10">
    <property type="entry name" value="Rhodanese-like domain"/>
    <property type="match status" value="2"/>
</dbReference>
<dbReference type="SUPFAM" id="SSF52821">
    <property type="entry name" value="Rhodanese/Cell cycle control phosphatase"/>
    <property type="match status" value="2"/>
</dbReference>
<dbReference type="AlphaFoldDB" id="A0A6C0PMX6"/>
<dbReference type="EMBL" id="MN075805">
    <property type="protein sequence ID" value="QHX41451.1"/>
    <property type="molecule type" value="mRNA"/>
</dbReference>
<dbReference type="GO" id="GO:0004792">
    <property type="term" value="F:thiosulfate-cyanide sulfurtransferase activity"/>
    <property type="evidence" value="ECO:0007669"/>
    <property type="project" value="InterPro"/>
</dbReference>
<evidence type="ECO:0000256" key="1">
    <source>
        <dbReference type="ARBA" id="ARBA00022679"/>
    </source>
</evidence>
<dbReference type="PANTHER" id="PTHR11364">
    <property type="entry name" value="THIOSULFATE SULFERTANSFERASE"/>
    <property type="match status" value="1"/>
</dbReference>
<dbReference type="InterPro" id="IPR001307">
    <property type="entry name" value="Thiosulphate_STrfase_CS"/>
</dbReference>
<dbReference type="FunFam" id="3.40.250.10:FF:000001">
    <property type="entry name" value="Sulfurtransferase"/>
    <property type="match status" value="1"/>
</dbReference>
<sequence>MTDEPCIVDAAWLKEKIEAGAKNIVVADGTWHLPVWKRNAEEEHKSCRIKGAVRFDLTKIKDTSNPLPFMMPPPEHFEDCVGKLGISNDSHVVVYDNNSLFGGFSAARVWFMFHAMGHKNVSMLNGGLPEWNKNGGQTESGPPNQPEPVSYKATFKPELTRSFDNMMDNLKNKKEAVVDGRSSGRYNGTAPEPNPTVPSGHMIGSCSLPFTELLDQGTKLLKSQEGMKEAFAQRGVDLSQPSVCMCGSGLTACWISFAAHCCGLPPVALYDGSWFEWQKKAPEDLKTKGVKGEDLPKN</sequence>
<dbReference type="PROSITE" id="PS00683">
    <property type="entry name" value="RHODANESE_2"/>
    <property type="match status" value="1"/>
</dbReference>
<dbReference type="InterPro" id="IPR001763">
    <property type="entry name" value="Rhodanese-like_dom"/>
</dbReference>
<dbReference type="CDD" id="cd01448">
    <property type="entry name" value="TST_Repeat_1"/>
    <property type="match status" value="1"/>
</dbReference>
<accession>A0A6C0PMX6</accession>